<feature type="non-terminal residue" evidence="1">
    <location>
        <position position="87"/>
    </location>
</feature>
<gene>
    <name evidence="1" type="ORF">ADUPG1_012881</name>
</gene>
<evidence type="ECO:0000313" key="2">
    <source>
        <dbReference type="Proteomes" id="UP001057375"/>
    </source>
</evidence>
<proteinExistence type="predicted"/>
<name>A0ABQ5K1M9_9EUKA</name>
<keyword evidence="2" id="KW-1185">Reference proteome</keyword>
<organism evidence="1 2">
    <name type="scientific">Aduncisulcus paluster</name>
    <dbReference type="NCBI Taxonomy" id="2918883"/>
    <lineage>
        <taxon>Eukaryota</taxon>
        <taxon>Metamonada</taxon>
        <taxon>Carpediemonas-like organisms</taxon>
        <taxon>Aduncisulcus</taxon>
    </lineage>
</organism>
<sequence>MSNNVKDDAMSLSVSVFIDVQEISQSPSGDISVSDVDLNLFPPNGFVDNIDIEHVPSVGLKDPALSHFEVDIPDSNLRGLICSDALG</sequence>
<dbReference type="EMBL" id="BQXS01012553">
    <property type="protein sequence ID" value="GKT24917.1"/>
    <property type="molecule type" value="Genomic_DNA"/>
</dbReference>
<comment type="caution">
    <text evidence="1">The sequence shown here is derived from an EMBL/GenBank/DDBJ whole genome shotgun (WGS) entry which is preliminary data.</text>
</comment>
<evidence type="ECO:0000313" key="1">
    <source>
        <dbReference type="EMBL" id="GKT24917.1"/>
    </source>
</evidence>
<dbReference type="Proteomes" id="UP001057375">
    <property type="component" value="Unassembled WGS sequence"/>
</dbReference>
<protein>
    <submittedName>
        <fullName evidence="1">Uncharacterized protein</fullName>
    </submittedName>
</protein>
<reference evidence="1" key="1">
    <citation type="submission" date="2022-03" db="EMBL/GenBank/DDBJ databases">
        <title>Draft genome sequence of Aduncisulcus paluster, a free-living microaerophilic Fornicata.</title>
        <authorList>
            <person name="Yuyama I."/>
            <person name="Kume K."/>
            <person name="Tamura T."/>
            <person name="Inagaki Y."/>
            <person name="Hashimoto T."/>
        </authorList>
    </citation>
    <scope>NUCLEOTIDE SEQUENCE</scope>
    <source>
        <strain evidence="1">NY0171</strain>
    </source>
</reference>
<accession>A0ABQ5K1M9</accession>